<accession>A0A2A9MJF1</accession>
<protein>
    <submittedName>
        <fullName evidence="11">ATP-binding cassette sub-family B member 5</fullName>
    </submittedName>
</protein>
<evidence type="ECO:0000313" key="11">
    <source>
        <dbReference type="EMBL" id="PFH38039.1"/>
    </source>
</evidence>
<dbReference type="OrthoDB" id="6500128at2759"/>
<evidence type="ECO:0000256" key="6">
    <source>
        <dbReference type="ARBA" id="ARBA00023136"/>
    </source>
</evidence>
<dbReference type="PROSITE" id="PS50893">
    <property type="entry name" value="ABC_TRANSPORTER_2"/>
    <property type="match status" value="1"/>
</dbReference>
<dbReference type="GO" id="GO:0005524">
    <property type="term" value="F:ATP binding"/>
    <property type="evidence" value="ECO:0007669"/>
    <property type="project" value="UniProtKB-KW"/>
</dbReference>
<dbReference type="Pfam" id="PF00664">
    <property type="entry name" value="ABC_membrane"/>
    <property type="match status" value="1"/>
</dbReference>
<evidence type="ECO:0000256" key="7">
    <source>
        <dbReference type="SAM" id="MobiDB-lite"/>
    </source>
</evidence>
<feature type="compositionally biased region" description="Basic and acidic residues" evidence="7">
    <location>
        <begin position="1002"/>
        <end position="1012"/>
    </location>
</feature>
<feature type="transmembrane region" description="Helical" evidence="8">
    <location>
        <begin position="64"/>
        <end position="81"/>
    </location>
</feature>
<proteinExistence type="predicted"/>
<evidence type="ECO:0000256" key="5">
    <source>
        <dbReference type="ARBA" id="ARBA00022989"/>
    </source>
</evidence>
<dbReference type="InterPro" id="IPR003439">
    <property type="entry name" value="ABC_transporter-like_ATP-bd"/>
</dbReference>
<reference evidence="11 12" key="1">
    <citation type="submission" date="2017-09" db="EMBL/GenBank/DDBJ databases">
        <title>Genome sequencing of Besnoitia besnoiti strain Bb-Ger1.</title>
        <authorList>
            <person name="Schares G."/>
            <person name="Venepally P."/>
            <person name="Lorenzi H.A."/>
        </authorList>
    </citation>
    <scope>NUCLEOTIDE SEQUENCE [LARGE SCALE GENOMIC DNA]</scope>
    <source>
        <strain evidence="11 12">Bb-Ger1</strain>
    </source>
</reference>
<dbReference type="SMART" id="SM00382">
    <property type="entry name" value="AAA"/>
    <property type="match status" value="1"/>
</dbReference>
<dbReference type="RefSeq" id="XP_029222048.1">
    <property type="nucleotide sequence ID" value="XM_029359135.1"/>
</dbReference>
<dbReference type="Gene3D" id="1.20.1560.10">
    <property type="entry name" value="ABC transporter type 1, transmembrane domain"/>
    <property type="match status" value="1"/>
</dbReference>
<feature type="domain" description="ABC transporter" evidence="9">
    <location>
        <begin position="1085"/>
        <end position="1424"/>
    </location>
</feature>
<dbReference type="InterPro" id="IPR027417">
    <property type="entry name" value="P-loop_NTPase"/>
</dbReference>
<evidence type="ECO:0000256" key="3">
    <source>
        <dbReference type="ARBA" id="ARBA00022741"/>
    </source>
</evidence>
<feature type="region of interest" description="Disordered" evidence="7">
    <location>
        <begin position="364"/>
        <end position="412"/>
    </location>
</feature>
<name>A0A2A9MJF1_BESBE</name>
<dbReference type="InterPro" id="IPR017871">
    <property type="entry name" value="ABC_transporter-like_CS"/>
</dbReference>
<dbReference type="Pfam" id="PF00005">
    <property type="entry name" value="ABC_tran"/>
    <property type="match status" value="1"/>
</dbReference>
<dbReference type="KEGG" id="bbes:BESB_003800"/>
<dbReference type="PANTHER" id="PTHR43394:SF1">
    <property type="entry name" value="ATP-BINDING CASSETTE SUB-FAMILY B MEMBER 10, MITOCHONDRIAL"/>
    <property type="match status" value="1"/>
</dbReference>
<dbReference type="GO" id="GO:0016020">
    <property type="term" value="C:membrane"/>
    <property type="evidence" value="ECO:0007669"/>
    <property type="project" value="UniProtKB-SubCell"/>
</dbReference>
<feature type="region of interest" description="Disordered" evidence="7">
    <location>
        <begin position="1"/>
        <end position="54"/>
    </location>
</feature>
<dbReference type="Gene3D" id="3.40.50.300">
    <property type="entry name" value="P-loop containing nucleotide triphosphate hydrolases"/>
    <property type="match status" value="2"/>
</dbReference>
<feature type="region of interest" description="Disordered" evidence="7">
    <location>
        <begin position="1002"/>
        <end position="1080"/>
    </location>
</feature>
<feature type="domain" description="ABC transmembrane type-1" evidence="10">
    <location>
        <begin position="736"/>
        <end position="979"/>
    </location>
</feature>
<dbReference type="SUPFAM" id="SSF90123">
    <property type="entry name" value="ABC transporter transmembrane region"/>
    <property type="match status" value="1"/>
</dbReference>
<dbReference type="PROSITE" id="PS00211">
    <property type="entry name" value="ABC_TRANSPORTER_1"/>
    <property type="match status" value="1"/>
</dbReference>
<feature type="compositionally biased region" description="Basic and acidic residues" evidence="7">
    <location>
        <begin position="19"/>
        <end position="41"/>
    </location>
</feature>
<comment type="subcellular location">
    <subcellularLocation>
        <location evidence="1">Membrane</location>
        <topology evidence="1">Multi-pass membrane protein</topology>
    </subcellularLocation>
</comment>
<evidence type="ECO:0000259" key="10">
    <source>
        <dbReference type="PROSITE" id="PS50929"/>
    </source>
</evidence>
<dbReference type="PANTHER" id="PTHR43394">
    <property type="entry name" value="ATP-DEPENDENT PERMEASE MDL1, MITOCHONDRIAL"/>
    <property type="match status" value="1"/>
</dbReference>
<feature type="compositionally biased region" description="Basic and acidic residues" evidence="7">
    <location>
        <begin position="493"/>
        <end position="513"/>
    </location>
</feature>
<evidence type="ECO:0000256" key="2">
    <source>
        <dbReference type="ARBA" id="ARBA00022692"/>
    </source>
</evidence>
<dbReference type="PROSITE" id="PS50929">
    <property type="entry name" value="ABC_TM1F"/>
    <property type="match status" value="1"/>
</dbReference>
<gene>
    <name evidence="11" type="ORF">BESB_003800</name>
</gene>
<keyword evidence="5 8" id="KW-1133">Transmembrane helix</keyword>
<keyword evidence="6 8" id="KW-0472">Membrane</keyword>
<feature type="region of interest" description="Disordered" evidence="7">
    <location>
        <begin position="96"/>
        <end position="115"/>
    </location>
</feature>
<evidence type="ECO:0000256" key="1">
    <source>
        <dbReference type="ARBA" id="ARBA00004141"/>
    </source>
</evidence>
<keyword evidence="3" id="KW-0547">Nucleotide-binding</keyword>
<dbReference type="STRING" id="94643.A0A2A9MJF1"/>
<dbReference type="GeneID" id="40305443"/>
<feature type="region of interest" description="Disordered" evidence="7">
    <location>
        <begin position="1098"/>
        <end position="1120"/>
    </location>
</feature>
<dbReference type="GO" id="GO:0016887">
    <property type="term" value="F:ATP hydrolysis activity"/>
    <property type="evidence" value="ECO:0007669"/>
    <property type="project" value="InterPro"/>
</dbReference>
<feature type="region of interest" description="Disordered" evidence="7">
    <location>
        <begin position="451"/>
        <end position="519"/>
    </location>
</feature>
<keyword evidence="12" id="KW-1185">Reference proteome</keyword>
<evidence type="ECO:0000259" key="9">
    <source>
        <dbReference type="PROSITE" id="PS50893"/>
    </source>
</evidence>
<evidence type="ECO:0000313" key="12">
    <source>
        <dbReference type="Proteomes" id="UP000224006"/>
    </source>
</evidence>
<feature type="region of interest" description="Disordered" evidence="7">
    <location>
        <begin position="1215"/>
        <end position="1234"/>
    </location>
</feature>
<dbReference type="InterPro" id="IPR011527">
    <property type="entry name" value="ABC1_TM_dom"/>
</dbReference>
<dbReference type="VEuPathDB" id="ToxoDB:BESB_003800"/>
<dbReference type="Proteomes" id="UP000224006">
    <property type="component" value="Chromosome I"/>
</dbReference>
<feature type="compositionally biased region" description="Basic and acidic residues" evidence="7">
    <location>
        <begin position="1255"/>
        <end position="1265"/>
    </location>
</feature>
<dbReference type="GO" id="GO:0015421">
    <property type="term" value="F:ABC-type oligopeptide transporter activity"/>
    <property type="evidence" value="ECO:0007669"/>
    <property type="project" value="TreeGrafter"/>
</dbReference>
<dbReference type="InterPro" id="IPR039421">
    <property type="entry name" value="Type_1_exporter"/>
</dbReference>
<keyword evidence="4 11" id="KW-0067">ATP-binding</keyword>
<comment type="caution">
    <text evidence="11">The sequence shown here is derived from an EMBL/GenBank/DDBJ whole genome shotgun (WGS) entry which is preliminary data.</text>
</comment>
<evidence type="ECO:0000256" key="4">
    <source>
        <dbReference type="ARBA" id="ARBA00022840"/>
    </source>
</evidence>
<feature type="compositionally biased region" description="Low complexity" evidence="7">
    <location>
        <begin position="1220"/>
        <end position="1231"/>
    </location>
</feature>
<dbReference type="InterPro" id="IPR036640">
    <property type="entry name" value="ABC1_TM_sf"/>
</dbReference>
<dbReference type="SUPFAM" id="SSF52540">
    <property type="entry name" value="P-loop containing nucleoside triphosphate hydrolases"/>
    <property type="match status" value="1"/>
</dbReference>
<evidence type="ECO:0000256" key="8">
    <source>
        <dbReference type="SAM" id="Phobius"/>
    </source>
</evidence>
<keyword evidence="2 8" id="KW-0812">Transmembrane</keyword>
<dbReference type="EMBL" id="NWUJ01000001">
    <property type="protein sequence ID" value="PFH38039.1"/>
    <property type="molecule type" value="Genomic_DNA"/>
</dbReference>
<feature type="compositionally biased region" description="Low complexity" evidence="7">
    <location>
        <begin position="364"/>
        <end position="410"/>
    </location>
</feature>
<sequence>MALETGSLPTGKPNRQRAARAEDEKSERNNGRRFSYEEGRRHVSALPKGSSPNRPTPLLFHRSLHAGVLFVFFSLFGLFVFSCAASPRGSPATSFYYRGRDSTPSKRSQGPSLPAWDRKKFSSSIKKAVKLASVTYPLEWFSSLSFPPVALSPPSCCASPCSSDLRASSPNLSSFMPFPLSCFTRFAAASRQPPRLPGASRSSPLSFLLTPFLAPIWRNPRVSRLSLFPCRLHAESKLKGRSGRREAPSLFADTSHSTRAARWRGARAFSASSLSALPASFPPFPAAHHAPRPSEVCWASSSFHLSEPSCLHFLSLRSSAPFCRLSSLSSSLALPLRRFSRLPGFSPSRCPFSARRFSRLFSSPPHPPAAGASSPDSAPSPAASSGSASSSLSSSSSPSLPPSSSLSSSPQRLPVCPEFALRRAAASLSGCWGKLRRVDWAREPDSQLQKSAAFADLARRGDGPGGGENISRERCEPDETLCASPPEPTEGGDGSHTEDDQPEVAEEKHQEKTVHRRPSCRGAGVSVKRLLKELRATVDPWVVVSSILLSVLVTCASFRRSFLTGRLYDRAASSLAAVASSVAPSASSRDLFLSFSPEENEEAEDEATQADEDTSGLVSRKLLRLLVPSFASLRASPASPSSSPTVSAQPSSLDPASASASSSCASPVCSPVEAARGERLGLGERARQFLAFGDVPSQLKRMKHRLRPASDASGDSRLRADLEASRQRQRRAFLGLLPLLGRVAGFTCLELCGGVLKNFLASLTRWRIEVNMRKRLFRSLIRQDISFFDSQCVGTLASRLINDTEDLQAIVNSGGTKLLTAALNCLGGVFMMLTTDLTMSLVGLAGVPLFLAATGNASKLSGYYGLLINDSLADGNTVATEALANIEAVQSNCAETVEVAKYEAAQNAYLKLVSRTLFSETVLNQTKQLFLHAADLSLLVLGMYRATRGQVTLGRCLAFRSYLRKLYSGLDRLLEVYGDCHFSLRASERYFDLVDRCPAVRDGAEAETRGSRAEASQVGEESRQQVPASERGSAGESEDGGGAQGDCLEEGTGENEGSAPPQDAGQRISADAETGNGTPPEEVFVEFRNVSLSFPESAFEADEDARPGPEGDSAAARRKPGQVLSGVSFRVRRGQLVAIAGRSGAGKSTLVKLLHRFYDPQEGSVYLDGVDIRTLPLHALRSRIGFVEQEPLLLRQTIAENIAYGLYSPAERAASDSRDFSPFSPSPRGDSWSPTASALLRPFSLSEPKSATADAQRRQRARESGESAEEDENMREILSAHEAASWPKELLKKTVLAAKVAHADEFIRRLPQGYFTLCGEGAPARLSGGQKQRIAIARALCRDPDVFVFDEATSCLDSATEAAVEATLELLRKQKKTIFVIAHKLSTTRKADYLLVLDKGQVVEHGHPEEILRRPSSRYAELFGDRKCEETC</sequence>
<feature type="region of interest" description="Disordered" evidence="7">
    <location>
        <begin position="1247"/>
        <end position="1274"/>
    </location>
</feature>
<organism evidence="11 12">
    <name type="scientific">Besnoitia besnoiti</name>
    <name type="common">Apicomplexan protozoan</name>
    <dbReference type="NCBI Taxonomy" id="94643"/>
    <lineage>
        <taxon>Eukaryota</taxon>
        <taxon>Sar</taxon>
        <taxon>Alveolata</taxon>
        <taxon>Apicomplexa</taxon>
        <taxon>Conoidasida</taxon>
        <taxon>Coccidia</taxon>
        <taxon>Eucoccidiorida</taxon>
        <taxon>Eimeriorina</taxon>
        <taxon>Sarcocystidae</taxon>
        <taxon>Besnoitia</taxon>
    </lineage>
</organism>
<dbReference type="InterPro" id="IPR003593">
    <property type="entry name" value="AAA+_ATPase"/>
</dbReference>
<feature type="region of interest" description="Disordered" evidence="7">
    <location>
        <begin position="634"/>
        <end position="667"/>
    </location>
</feature>